<evidence type="ECO:0000313" key="3">
    <source>
        <dbReference type="EMBL" id="KAF2018198.1"/>
    </source>
</evidence>
<proteinExistence type="predicted"/>
<sequence>MFRHELESLGLPQGTKLGIHGGTFGYRISPIILSFLILITLPRSVLGGFLSQRPDLLASGPVLQNFANSTAPLQCLQVSPPILSPSNPSCQQTLMVHTFAWSYGKPFVGDYTPPDCDFNRITINFTVTSSGRQFDRLALMFLDDTEVWRTSTAEPTQNGIVWTYTKDMSGYLTLFKDPHKLIFDLGNLVDDTYTGSWNTTMTATFFTADDVDPADVIMPVSARKSAENSPSAFALPEAKALNSLVLPRNARKAVFSIAACGQAAEEFWWSNVLWSDTQTFGNDTTLYGHSPWREVELYIDGTLAGVSWPFPVIFTGGIVPGFWRPVVGIDAFDLREDEIDISPFLPILSDGQEHTFEIRVAGIDNDGSGRGFLTNTVGSNWVVTGKLFLWLDSEDSITSGTRPTIDSPTPSLKLHSSVSRDANSTAKSLEYSVSVSRYLEIKSTIRTSTGSRSVSWYQNLTYSNDGLFTNKGNDQITHQSTSGIDIASDSGYSKQYVYPLYVYSTYSELAGGNFTIDGKLSRGKDLQRIGGLAFPSELATFGRPIDSRFAGTSSSDLQNGTASYLGVPALKKSFGSGKTEQRYWLYGVSDVDDIEQGKSGIAELYRRHVLAANDSLLLDEETNSGSGETKVQGTMAPRNGDRPIFATDSIRSLLGRGPA</sequence>
<dbReference type="AlphaFoldDB" id="A0A6A5XY09"/>
<protein>
    <recommendedName>
        <fullName evidence="2">Peptide N-acetyl-beta-D-glucosaminyl asparaginase amidase A N-terminal domain-containing protein</fullName>
    </recommendedName>
</protein>
<dbReference type="Proteomes" id="UP000799778">
    <property type="component" value="Unassembled WGS sequence"/>
</dbReference>
<dbReference type="Pfam" id="PF25156">
    <property type="entry name" value="PNGase_A_C"/>
    <property type="match status" value="1"/>
</dbReference>
<name>A0A6A5XY09_9PLEO</name>
<feature type="domain" description="Peptide N-acetyl-beta-D-glucosaminyl asparaginase amidase A N-terminal" evidence="2">
    <location>
        <begin position="87"/>
        <end position="402"/>
    </location>
</feature>
<evidence type="ECO:0000259" key="2">
    <source>
        <dbReference type="Pfam" id="PF12222"/>
    </source>
</evidence>
<evidence type="ECO:0000256" key="1">
    <source>
        <dbReference type="SAM" id="MobiDB-lite"/>
    </source>
</evidence>
<dbReference type="PANTHER" id="PTHR31104">
    <property type="entry name" value="PEPTIDE-N4-(N-ACETYL-BETA-GLUCOSAMINYL)ASPARAGINE AMIDASE A PROTEIN"/>
    <property type="match status" value="1"/>
</dbReference>
<feature type="region of interest" description="Disordered" evidence="1">
    <location>
        <begin position="620"/>
        <end position="642"/>
    </location>
</feature>
<reference evidence="3" key="1">
    <citation type="journal article" date="2020" name="Stud. Mycol.">
        <title>101 Dothideomycetes genomes: a test case for predicting lifestyles and emergence of pathogens.</title>
        <authorList>
            <person name="Haridas S."/>
            <person name="Albert R."/>
            <person name="Binder M."/>
            <person name="Bloem J."/>
            <person name="Labutti K."/>
            <person name="Salamov A."/>
            <person name="Andreopoulos B."/>
            <person name="Baker S."/>
            <person name="Barry K."/>
            <person name="Bills G."/>
            <person name="Bluhm B."/>
            <person name="Cannon C."/>
            <person name="Castanera R."/>
            <person name="Culley D."/>
            <person name="Daum C."/>
            <person name="Ezra D."/>
            <person name="Gonzalez J."/>
            <person name="Henrissat B."/>
            <person name="Kuo A."/>
            <person name="Liang C."/>
            <person name="Lipzen A."/>
            <person name="Lutzoni F."/>
            <person name="Magnuson J."/>
            <person name="Mondo S."/>
            <person name="Nolan M."/>
            <person name="Ohm R."/>
            <person name="Pangilinan J."/>
            <person name="Park H.-J."/>
            <person name="Ramirez L."/>
            <person name="Alfaro M."/>
            <person name="Sun H."/>
            <person name="Tritt A."/>
            <person name="Yoshinaga Y."/>
            <person name="Zwiers L.-H."/>
            <person name="Turgeon B."/>
            <person name="Goodwin S."/>
            <person name="Spatafora J."/>
            <person name="Crous P."/>
            <person name="Grigoriev I."/>
        </authorList>
    </citation>
    <scope>NUCLEOTIDE SEQUENCE</scope>
    <source>
        <strain evidence="3">CBS 175.79</strain>
    </source>
</reference>
<dbReference type="GeneID" id="54285067"/>
<dbReference type="InterPro" id="IPR021102">
    <property type="entry name" value="PNGase_A"/>
</dbReference>
<dbReference type="OrthoDB" id="1612078at2759"/>
<dbReference type="RefSeq" id="XP_033386537.1">
    <property type="nucleotide sequence ID" value="XM_033527670.1"/>
</dbReference>
<gene>
    <name evidence="3" type="ORF">BU24DRAFT_421211</name>
</gene>
<evidence type="ECO:0000313" key="4">
    <source>
        <dbReference type="Proteomes" id="UP000799778"/>
    </source>
</evidence>
<feature type="compositionally biased region" description="Polar residues" evidence="1">
    <location>
        <begin position="623"/>
        <end position="632"/>
    </location>
</feature>
<keyword evidence="4" id="KW-1185">Reference proteome</keyword>
<dbReference type="EMBL" id="ML978068">
    <property type="protein sequence ID" value="KAF2018198.1"/>
    <property type="molecule type" value="Genomic_DNA"/>
</dbReference>
<accession>A0A6A5XY09</accession>
<dbReference type="Pfam" id="PF12222">
    <property type="entry name" value="PNGaseA"/>
    <property type="match status" value="1"/>
</dbReference>
<dbReference type="InterPro" id="IPR056948">
    <property type="entry name" value="PNGaseA_N"/>
</dbReference>
<organism evidence="3 4">
    <name type="scientific">Aaosphaeria arxii CBS 175.79</name>
    <dbReference type="NCBI Taxonomy" id="1450172"/>
    <lineage>
        <taxon>Eukaryota</taxon>
        <taxon>Fungi</taxon>
        <taxon>Dikarya</taxon>
        <taxon>Ascomycota</taxon>
        <taxon>Pezizomycotina</taxon>
        <taxon>Dothideomycetes</taxon>
        <taxon>Pleosporomycetidae</taxon>
        <taxon>Pleosporales</taxon>
        <taxon>Pleosporales incertae sedis</taxon>
        <taxon>Aaosphaeria</taxon>
    </lineage>
</organism>